<feature type="binding site" evidence="5">
    <location>
        <position position="217"/>
    </location>
    <ligand>
        <name>Mg(2+)</name>
        <dbReference type="ChEBI" id="CHEBI:18420"/>
        <label>1</label>
    </ligand>
</feature>
<comment type="similarity">
    <text evidence="5">Belongs to the anthranilate phosphoribosyltransferase family.</text>
</comment>
<accession>A0ABW5RDN2</accession>
<dbReference type="GO" id="GO:0004048">
    <property type="term" value="F:anthranilate phosphoribosyltransferase activity"/>
    <property type="evidence" value="ECO:0007669"/>
    <property type="project" value="UniProtKB-EC"/>
</dbReference>
<dbReference type="EC" id="2.4.2.18" evidence="5"/>
<feature type="binding site" evidence="5">
    <location>
        <begin position="99"/>
        <end position="107"/>
    </location>
    <ligand>
        <name>5-phospho-alpha-D-ribose 1-diphosphate</name>
        <dbReference type="ChEBI" id="CHEBI:58017"/>
    </ligand>
</feature>
<evidence type="ECO:0000313" key="8">
    <source>
        <dbReference type="EMBL" id="MFD2672904.1"/>
    </source>
</evidence>
<dbReference type="HAMAP" id="MF_00211">
    <property type="entry name" value="TrpD"/>
    <property type="match status" value="1"/>
</dbReference>
<name>A0ABW5RDN2_9BACL</name>
<dbReference type="Gene3D" id="1.20.970.10">
    <property type="entry name" value="Transferase, Pyrimidine Nucleoside Phosphorylase, Chain C"/>
    <property type="match status" value="1"/>
</dbReference>
<dbReference type="SUPFAM" id="SSF52418">
    <property type="entry name" value="Nucleoside phosphorylase/phosphoribosyltransferase catalytic domain"/>
    <property type="match status" value="1"/>
</dbReference>
<comment type="caution">
    <text evidence="5">Lacks conserved residue(s) required for the propagation of feature annotation.</text>
</comment>
<feature type="binding site" evidence="5">
    <location>
        <position position="102"/>
    </location>
    <ligand>
        <name>anthranilate</name>
        <dbReference type="ChEBI" id="CHEBI:16567"/>
        <label>1</label>
    </ligand>
</feature>
<dbReference type="SUPFAM" id="SSF47648">
    <property type="entry name" value="Nucleoside phosphorylase/phosphoribosyltransferase N-terminal domain"/>
    <property type="match status" value="1"/>
</dbReference>
<feature type="binding site" evidence="5">
    <location>
        <begin position="74"/>
        <end position="75"/>
    </location>
    <ligand>
        <name>5-phospho-alpha-D-ribose 1-diphosphate</name>
        <dbReference type="ChEBI" id="CHEBI:58017"/>
    </ligand>
</feature>
<dbReference type="Pfam" id="PF02885">
    <property type="entry name" value="Glycos_trans_3N"/>
    <property type="match status" value="1"/>
</dbReference>
<dbReference type="PANTHER" id="PTHR43285">
    <property type="entry name" value="ANTHRANILATE PHOSPHORIBOSYLTRANSFERASE"/>
    <property type="match status" value="1"/>
</dbReference>
<feature type="binding site" evidence="5">
    <location>
        <position position="71"/>
    </location>
    <ligand>
        <name>anthranilate</name>
        <dbReference type="ChEBI" id="CHEBI:16567"/>
        <label>1</label>
    </ligand>
</feature>
<evidence type="ECO:0000256" key="4">
    <source>
        <dbReference type="ARBA" id="ARBA00023141"/>
    </source>
</evidence>
<dbReference type="InterPro" id="IPR000312">
    <property type="entry name" value="Glycosyl_Trfase_fam3"/>
</dbReference>
<feature type="binding site" evidence="5">
    <location>
        <position position="217"/>
    </location>
    <ligand>
        <name>Mg(2+)</name>
        <dbReference type="ChEBI" id="CHEBI:18420"/>
        <label>2</label>
    </ligand>
</feature>
<dbReference type="InterPro" id="IPR017459">
    <property type="entry name" value="Glycosyl_Trfase_fam3_N_dom"/>
</dbReference>
<proteinExistence type="inferred from homology"/>
<keyword evidence="4 5" id="KW-0057">Aromatic amino acid biosynthesis</keyword>
<dbReference type="RefSeq" id="WP_379930975.1">
    <property type="nucleotide sequence ID" value="NZ_JBHUMM010000043.1"/>
</dbReference>
<feature type="binding site" evidence="5">
    <location>
        <position position="216"/>
    </location>
    <ligand>
        <name>Mg(2+)</name>
        <dbReference type="ChEBI" id="CHEBI:18420"/>
        <label>2</label>
    </ligand>
</feature>
<dbReference type="EMBL" id="JBHUMM010000043">
    <property type="protein sequence ID" value="MFD2672904.1"/>
    <property type="molecule type" value="Genomic_DNA"/>
</dbReference>
<feature type="binding site" evidence="5">
    <location>
        <position position="79"/>
    </location>
    <ligand>
        <name>5-phospho-alpha-D-ribose 1-diphosphate</name>
        <dbReference type="ChEBI" id="CHEBI:58017"/>
    </ligand>
</feature>
<gene>
    <name evidence="5 8" type="primary">trpD</name>
    <name evidence="8" type="ORF">ACFSUC_15145</name>
</gene>
<evidence type="ECO:0000256" key="5">
    <source>
        <dbReference type="HAMAP-Rule" id="MF_00211"/>
    </source>
</evidence>
<comment type="subunit">
    <text evidence="5">Homodimer.</text>
</comment>
<feature type="binding site" evidence="5">
    <location>
        <position position="157"/>
    </location>
    <ligand>
        <name>anthranilate</name>
        <dbReference type="ChEBI" id="CHEBI:16567"/>
        <label>2</label>
    </ligand>
</feature>
<keyword evidence="9" id="KW-1185">Reference proteome</keyword>
<keyword evidence="1 5" id="KW-0328">Glycosyltransferase</keyword>
<dbReference type="InterPro" id="IPR005940">
    <property type="entry name" value="Anthranilate_Pribosyl_Tfrase"/>
</dbReference>
<feature type="binding site" evidence="5">
    <location>
        <position position="83"/>
    </location>
    <ligand>
        <name>Mg(2+)</name>
        <dbReference type="ChEBI" id="CHEBI:18420"/>
        <label>1</label>
    </ligand>
</feature>
<feature type="domain" description="Glycosyl transferase family 3" evidence="6">
    <location>
        <begin position="65"/>
        <end position="315"/>
    </location>
</feature>
<evidence type="ECO:0000313" key="9">
    <source>
        <dbReference type="Proteomes" id="UP001597497"/>
    </source>
</evidence>
<organism evidence="8 9">
    <name type="scientific">Marinicrinis sediminis</name>
    <dbReference type="NCBI Taxonomy" id="1652465"/>
    <lineage>
        <taxon>Bacteria</taxon>
        <taxon>Bacillati</taxon>
        <taxon>Bacillota</taxon>
        <taxon>Bacilli</taxon>
        <taxon>Bacillales</taxon>
        <taxon>Paenibacillaceae</taxon>
    </lineage>
</organism>
<dbReference type="PANTHER" id="PTHR43285:SF2">
    <property type="entry name" value="ANTHRANILATE PHOSPHORIBOSYLTRANSFERASE"/>
    <property type="match status" value="1"/>
</dbReference>
<dbReference type="Pfam" id="PF00591">
    <property type="entry name" value="Glycos_transf_3"/>
    <property type="match status" value="1"/>
</dbReference>
<feature type="binding site" evidence="5">
    <location>
        <position position="71"/>
    </location>
    <ligand>
        <name>5-phospho-alpha-D-ribose 1-diphosphate</name>
        <dbReference type="ChEBI" id="CHEBI:58017"/>
    </ligand>
</feature>
<keyword evidence="5" id="KW-0028">Amino-acid biosynthesis</keyword>
<dbReference type="InterPro" id="IPR035902">
    <property type="entry name" value="Nuc_phospho_transferase"/>
</dbReference>
<comment type="pathway">
    <text evidence="5">Amino-acid biosynthesis; L-tryptophan biosynthesis; L-tryptophan from chorismate: step 2/5.</text>
</comment>
<dbReference type="Gene3D" id="3.40.1030.10">
    <property type="entry name" value="Nucleoside phosphorylase/phosphoribosyltransferase catalytic domain"/>
    <property type="match status" value="1"/>
</dbReference>
<feature type="domain" description="Glycosyl transferase family 3 N-terminal" evidence="7">
    <location>
        <begin position="1"/>
        <end position="55"/>
    </location>
</feature>
<keyword evidence="3 5" id="KW-0822">Tryptophan biosynthesis</keyword>
<feature type="binding site" evidence="5">
    <location>
        <position position="111"/>
    </location>
    <ligand>
        <name>5-phospho-alpha-D-ribose 1-diphosphate</name>
        <dbReference type="ChEBI" id="CHEBI:58017"/>
    </ligand>
</feature>
<comment type="cofactor">
    <cofactor evidence="5">
        <name>Mg(2+)</name>
        <dbReference type="ChEBI" id="CHEBI:18420"/>
    </cofactor>
    <text evidence="5">Binds 2 magnesium ions per monomer.</text>
</comment>
<dbReference type="Proteomes" id="UP001597497">
    <property type="component" value="Unassembled WGS sequence"/>
</dbReference>
<sequence>MEGRNLTRSEAQQVMSALMEGEATPAQIGSLLTLLRMKGETIDEITGFAEVMREKSKRVQTSQEGLLDTCGTGGDGADTFNISTAAAIVAASGGVRVAKHGNRAMSSKSGSADVLEALGVNIQINEAQAQQCLEQVGICFMFAQNYHQSMRHAAGPRRELGFRTVFNLLGPLTNPAGADRQLMGVYDRSKTEITAFVLRELGLKRALVVSSHDGLDEISISGQTQMTELDEGTISTYHIDPDALGLKAHDLKDIAGGDAAANAEIIRAIFQGSEGAARDVVLANAGACFYISGHAGTLQEGVKKAARTIDDGKAMEKLEQLITCTKELGHVS</sequence>
<protein>
    <recommendedName>
        <fullName evidence="5">Anthranilate phosphoribosyltransferase</fullName>
        <ecNumber evidence="5">2.4.2.18</ecNumber>
    </recommendedName>
</protein>
<evidence type="ECO:0000259" key="7">
    <source>
        <dbReference type="Pfam" id="PF02885"/>
    </source>
</evidence>
<comment type="caution">
    <text evidence="8">The sequence shown here is derived from an EMBL/GenBank/DDBJ whole genome shotgun (WGS) entry which is preliminary data.</text>
</comment>
<comment type="catalytic activity">
    <reaction evidence="5">
        <text>N-(5-phospho-beta-D-ribosyl)anthranilate + diphosphate = 5-phospho-alpha-D-ribose 1-diphosphate + anthranilate</text>
        <dbReference type="Rhea" id="RHEA:11768"/>
        <dbReference type="ChEBI" id="CHEBI:16567"/>
        <dbReference type="ChEBI" id="CHEBI:18277"/>
        <dbReference type="ChEBI" id="CHEBI:33019"/>
        <dbReference type="ChEBI" id="CHEBI:58017"/>
        <dbReference type="EC" id="2.4.2.18"/>
    </reaction>
</comment>
<feature type="binding site" evidence="5">
    <location>
        <begin position="81"/>
        <end position="84"/>
    </location>
    <ligand>
        <name>5-phospho-alpha-D-ribose 1-diphosphate</name>
        <dbReference type="ChEBI" id="CHEBI:58017"/>
    </ligand>
</feature>
<evidence type="ECO:0000256" key="3">
    <source>
        <dbReference type="ARBA" id="ARBA00022822"/>
    </source>
</evidence>
<keyword evidence="2 5" id="KW-0808">Transferase</keyword>
<evidence type="ECO:0000259" key="6">
    <source>
        <dbReference type="Pfam" id="PF00591"/>
    </source>
</evidence>
<reference evidence="9" key="1">
    <citation type="journal article" date="2019" name="Int. J. Syst. Evol. Microbiol.">
        <title>The Global Catalogue of Microorganisms (GCM) 10K type strain sequencing project: providing services to taxonomists for standard genome sequencing and annotation.</title>
        <authorList>
            <consortium name="The Broad Institute Genomics Platform"/>
            <consortium name="The Broad Institute Genome Sequencing Center for Infectious Disease"/>
            <person name="Wu L."/>
            <person name="Ma J."/>
        </authorList>
    </citation>
    <scope>NUCLEOTIDE SEQUENCE [LARGE SCALE GENOMIC DNA]</scope>
    <source>
        <strain evidence="9">KCTC 33676</strain>
    </source>
</reference>
<keyword evidence="5" id="KW-0460">Magnesium</keyword>
<comment type="function">
    <text evidence="5">Catalyzes the transfer of the phosphoribosyl group of 5-phosphorylribose-1-pyrophosphate (PRPP) to anthranilate to yield N-(5'-phosphoribosyl)-anthranilate (PRA).</text>
</comment>
<evidence type="ECO:0000256" key="2">
    <source>
        <dbReference type="ARBA" id="ARBA00022679"/>
    </source>
</evidence>
<keyword evidence="5" id="KW-0479">Metal-binding</keyword>
<dbReference type="NCBIfam" id="TIGR01245">
    <property type="entry name" value="trpD"/>
    <property type="match status" value="1"/>
</dbReference>
<dbReference type="InterPro" id="IPR036320">
    <property type="entry name" value="Glycosyl_Trfase_fam3_N_dom_sf"/>
</dbReference>
<evidence type="ECO:0000256" key="1">
    <source>
        <dbReference type="ARBA" id="ARBA00022676"/>
    </source>
</evidence>